<proteinExistence type="predicted"/>
<dbReference type="AlphaFoldDB" id="A0A6A8A4K2"/>
<dbReference type="NCBIfam" id="TIGR03292">
    <property type="entry name" value="PhnH_redo"/>
    <property type="match status" value="1"/>
</dbReference>
<evidence type="ECO:0000313" key="2">
    <source>
        <dbReference type="Proteomes" id="UP000435138"/>
    </source>
</evidence>
<organism evidence="1 2">
    <name type="scientific">Endobacterium cereale</name>
    <dbReference type="NCBI Taxonomy" id="2663029"/>
    <lineage>
        <taxon>Bacteria</taxon>
        <taxon>Pseudomonadati</taxon>
        <taxon>Pseudomonadota</taxon>
        <taxon>Alphaproteobacteria</taxon>
        <taxon>Hyphomicrobiales</taxon>
        <taxon>Rhizobiaceae</taxon>
        <taxon>Endobacterium</taxon>
    </lineage>
</organism>
<keyword evidence="1" id="KW-0456">Lyase</keyword>
<evidence type="ECO:0000313" key="1">
    <source>
        <dbReference type="EMBL" id="MQY46272.1"/>
    </source>
</evidence>
<dbReference type="Gene3D" id="3.40.50.11310">
    <property type="entry name" value="Bacterial phosphonate metabolism protein PhnH"/>
    <property type="match status" value="1"/>
</dbReference>
<dbReference type="Pfam" id="PF05845">
    <property type="entry name" value="PhnH"/>
    <property type="match status" value="1"/>
</dbReference>
<dbReference type="PIRSF" id="PIRSF020680">
    <property type="entry name" value="PhnH"/>
    <property type="match status" value="1"/>
</dbReference>
<sequence>MSTPNETRVEPASSGHVFEGGFADPVMDSQAVFRRVMNALAEPGTIADLAGFVSPPTPLSQATAAILLTLADYDTPVWFAKPENNDDAIGWMSFHTGAPRTADVFRASFAVLEKMSPVEAWSSFLIGTSDYPDRSTTLLLPVESLVGGEPLKLTGPGIETQTVIAPVGLPEGFVAVMAENRAAYPLGLDVLLVCGGEAIGLPRTTRIEEA</sequence>
<dbReference type="GO" id="GO:0016829">
    <property type="term" value="F:lyase activity"/>
    <property type="evidence" value="ECO:0007669"/>
    <property type="project" value="UniProtKB-KW"/>
</dbReference>
<dbReference type="InterPro" id="IPR038058">
    <property type="entry name" value="PhnH-like_sp"/>
</dbReference>
<comment type="caution">
    <text evidence="1">The sequence shown here is derived from an EMBL/GenBank/DDBJ whole genome shotgun (WGS) entry which is preliminary data.</text>
</comment>
<gene>
    <name evidence="1" type="primary">phnH</name>
    <name evidence="1" type="ORF">GAO09_09440</name>
</gene>
<dbReference type="SUPFAM" id="SSF159709">
    <property type="entry name" value="PhnH-like"/>
    <property type="match status" value="1"/>
</dbReference>
<dbReference type="Proteomes" id="UP000435138">
    <property type="component" value="Unassembled WGS sequence"/>
</dbReference>
<name>A0A6A8A4K2_9HYPH</name>
<dbReference type="RefSeq" id="WP_153353767.1">
    <property type="nucleotide sequence ID" value="NZ_JAYKOO010000002.1"/>
</dbReference>
<dbReference type="InterPro" id="IPR008772">
    <property type="entry name" value="Phosphonate_metab_PhnH"/>
</dbReference>
<keyword evidence="2" id="KW-1185">Reference proteome</keyword>
<dbReference type="GO" id="GO:0019634">
    <property type="term" value="P:organic phosphonate metabolic process"/>
    <property type="evidence" value="ECO:0007669"/>
    <property type="project" value="InterPro"/>
</dbReference>
<dbReference type="EMBL" id="WIXI01000040">
    <property type="protein sequence ID" value="MQY46272.1"/>
    <property type="molecule type" value="Genomic_DNA"/>
</dbReference>
<accession>A0A6A8A4K2</accession>
<protein>
    <submittedName>
        <fullName evidence="1">Phosphonate C-P lyase system protein PhnH</fullName>
    </submittedName>
</protein>
<reference evidence="1 2" key="1">
    <citation type="submission" date="2019-11" db="EMBL/GenBank/DDBJ databases">
        <title>Genome analysis of Rhizobacterium cereale a novel genus and species isolated from maize roots in North Spain.</title>
        <authorList>
            <person name="Menendez E."/>
            <person name="Flores-Felix J.D."/>
            <person name="Ramirez-Bahena M.-H."/>
            <person name="Igual J.M."/>
            <person name="Garcia-Fraile P."/>
            <person name="Peix A."/>
            <person name="Velazquez E."/>
        </authorList>
    </citation>
    <scope>NUCLEOTIDE SEQUENCE [LARGE SCALE GENOMIC DNA]</scope>
    <source>
        <strain evidence="1 2">RZME27</strain>
    </source>
</reference>